<evidence type="ECO:0000313" key="1">
    <source>
        <dbReference type="Proteomes" id="UP000887579"/>
    </source>
</evidence>
<evidence type="ECO:0000313" key="2">
    <source>
        <dbReference type="WBParaSite" id="ES5_v2.g12246.t1"/>
    </source>
</evidence>
<protein>
    <submittedName>
        <fullName evidence="2">Alpha-2-macroglobulin bait region domain-containing protein</fullName>
    </submittedName>
</protein>
<name>A0AC34F584_9BILA</name>
<reference evidence="2" key="1">
    <citation type="submission" date="2022-11" db="UniProtKB">
        <authorList>
            <consortium name="WormBaseParasite"/>
        </authorList>
    </citation>
    <scope>IDENTIFICATION</scope>
</reference>
<proteinExistence type="predicted"/>
<organism evidence="1 2">
    <name type="scientific">Panagrolaimus sp. ES5</name>
    <dbReference type="NCBI Taxonomy" id="591445"/>
    <lineage>
        <taxon>Eukaryota</taxon>
        <taxon>Metazoa</taxon>
        <taxon>Ecdysozoa</taxon>
        <taxon>Nematoda</taxon>
        <taxon>Chromadorea</taxon>
        <taxon>Rhabditida</taxon>
        <taxon>Tylenchina</taxon>
        <taxon>Panagrolaimomorpha</taxon>
        <taxon>Panagrolaimoidea</taxon>
        <taxon>Panagrolaimidae</taxon>
        <taxon>Panagrolaimus</taxon>
    </lineage>
</organism>
<dbReference type="Proteomes" id="UP000887579">
    <property type="component" value="Unplaced"/>
</dbReference>
<accession>A0AC34F584</accession>
<dbReference type="WBParaSite" id="ES5_v2.g12246.t1">
    <property type="protein sequence ID" value="ES5_v2.g12246.t1"/>
    <property type="gene ID" value="ES5_v2.g12246"/>
</dbReference>
<sequence>MTRLRPLIFSTKFSILFLLISYGSLQSFAQDETTVAPASSPPPPPPPSEVSAGEGSSVAPLVPDESLENNDTNASPPPPPPPVDIIPEIPTTPPPPEKHYAGTYMVVAPSVVRPGLPYAVSVNILKSQETDHIIRVEVRTKQNETIGARVVNNVRAGTPQTIEIANLPPENLVPGEYKVYVRCETINSRVLFEDEKPIQFNQKSLSIFVQTDKAIYKPGTKINYRAIVVTPSLKPYNEVISIQIQDPNQNVISQLSDQSLTKGVFTGMLQLSTEPPLGDWKIVVTTKSGIKFEKTFTVDKYILPKFDVNIKTPSFITITDDLSVLIDAKYTYGKGVSGKAKVTLELPFHRWHPFSRPIVTGEDGSSAPAETESVLEKIIKLNNLGEATVVFTNDELKKHKLIMDYGGSTIRIVATVTEDLTDIQRNGTTQIVAYRHDVKLQVEKQGDTFKPGLKYNVVVALKQMDDTPVKATVPRRVQVTTFFNYPYDPSSPGQHEDKEVKIIDLDAHGTAILTLQPPLNCTSARVEAHYDRQGKDNFLAGDFPWTSLYVDASKSPSNSYLQLLADNEGAVDVGKILSFSVKSTESLSVLTYQVISRGSVVLSQEIPVNGDLATVTFTATNEMAPSARLVVYAIRTANKEILVDALDFKVNGLFKNDVSLSLDKTSVEPGTTVKFNIKADPDSLIGLLAVDQSVLLLKSGNDITRDMIEQDVAEYETGNSRGFRPWEELQRRRVPTLGAMAFGGYGGAANFAFNAATSSPFSKLKLRSEFPETWIWTSNEFTTDLYVFTVMMEMAFAAAPAPGAGAGGAADVNQQSRTLQIRKDFPETWVWDILRSPVTDLAFRFHQFRGLPGAPGLMMKNLAADLAPPPPPHPAPMAPNAAGGFGVVERPKPKLRQLFPETWIFHNILHRLFLNV</sequence>